<reference evidence="2" key="3">
    <citation type="journal article" date="2019" name="bioRxiv">
        <title>Acquired interbacterial defense systems protect against interspecies antagonism in the human gut microbiome.</title>
        <authorList>
            <person name="Ross B.D."/>
            <person name="Verster A.J."/>
            <person name="Radey M.C."/>
            <person name="Schmidtke D.T."/>
            <person name="Pope C.E."/>
            <person name="Hoffman L.R."/>
            <person name="Hajjar A.M."/>
            <person name="Peterson S.B."/>
            <person name="Borenstein E."/>
            <person name="Mougous J.D."/>
        </authorList>
    </citation>
    <scope>NUCLEOTIDE SEQUENCE</scope>
    <source>
        <strain evidence="2">H204</strain>
    </source>
</reference>
<evidence type="ECO:0000313" key="2">
    <source>
        <dbReference type="EMBL" id="KAA9043110.1"/>
    </source>
</evidence>
<evidence type="ECO:0000313" key="5">
    <source>
        <dbReference type="EMBL" id="KAB6428179.1"/>
    </source>
</evidence>
<accession>A0A174IZD7</accession>
<evidence type="ECO:0000313" key="15">
    <source>
        <dbReference type="Proteomes" id="UP000471447"/>
    </source>
</evidence>
<dbReference type="InterPro" id="IPR003032">
    <property type="entry name" value="Ryanodine_rcpt"/>
</dbReference>
<evidence type="ECO:0000259" key="1">
    <source>
        <dbReference type="Pfam" id="PF02026"/>
    </source>
</evidence>
<dbReference type="EMBL" id="WDCG01000001">
    <property type="protein sequence ID" value="KAB6428179.1"/>
    <property type="molecule type" value="Genomic_DNA"/>
</dbReference>
<dbReference type="EMBL" id="WDED01000065">
    <property type="protein sequence ID" value="KAB6139426.1"/>
    <property type="molecule type" value="Genomic_DNA"/>
</dbReference>
<evidence type="ECO:0000313" key="8">
    <source>
        <dbReference type="EMBL" id="RHK99378.1"/>
    </source>
</evidence>
<evidence type="ECO:0000313" key="12">
    <source>
        <dbReference type="Proteomes" id="UP000284495"/>
    </source>
</evidence>
<evidence type="ECO:0000313" key="16">
    <source>
        <dbReference type="Proteomes" id="UP000474077"/>
    </source>
</evidence>
<evidence type="ECO:0000313" key="6">
    <source>
        <dbReference type="EMBL" id="MCA4706423.1"/>
    </source>
</evidence>
<dbReference type="EMBL" id="QSQU01000036">
    <property type="protein sequence ID" value="RGK58620.1"/>
    <property type="molecule type" value="Genomic_DNA"/>
</dbReference>
<evidence type="ECO:0000313" key="4">
    <source>
        <dbReference type="EMBL" id="KAB6139426.1"/>
    </source>
</evidence>
<dbReference type="EMBL" id="WDER01000072">
    <property type="protein sequence ID" value="KAB6079270.1"/>
    <property type="molecule type" value="Genomic_DNA"/>
</dbReference>
<evidence type="ECO:0000313" key="11">
    <source>
        <dbReference type="Proteomes" id="UP000284417"/>
    </source>
</evidence>
<reference evidence="6" key="6">
    <citation type="submission" date="2023-08" db="EMBL/GenBank/DDBJ databases">
        <title>Mucin Metabolism Genes Underlie the Key Renovations of Bacteroides xylanisolvens Genomes in Captive Great Apes.</title>
        <authorList>
            <person name="Nishida A.H."/>
        </authorList>
    </citation>
    <scope>NUCLEOTIDE SEQUENCE</scope>
    <source>
        <strain evidence="6">P13.H9</strain>
    </source>
</reference>
<dbReference type="PANTHER" id="PTHR46399">
    <property type="entry name" value="B30.2/SPRY DOMAIN-CONTAINING PROTEIN"/>
    <property type="match status" value="1"/>
</dbReference>
<evidence type="ECO:0000313" key="7">
    <source>
        <dbReference type="EMBL" id="RGK58620.1"/>
    </source>
</evidence>
<dbReference type="RefSeq" id="WP_008025395.1">
    <property type="nucleotide sequence ID" value="NZ_AP031409.1"/>
</dbReference>
<reference evidence="14 15" key="4">
    <citation type="journal article" date="2019" name="Nat. Med.">
        <title>A library of human gut bacterial isolates paired with longitudinal multiomics data enables mechanistic microbiome research.</title>
        <authorList>
            <person name="Poyet M."/>
            <person name="Groussin M."/>
            <person name="Gibbons S.M."/>
            <person name="Avila-Pacheco J."/>
            <person name="Jiang X."/>
            <person name="Kearney S.M."/>
            <person name="Perrotta A.R."/>
            <person name="Berdy B."/>
            <person name="Zhao S."/>
            <person name="Lieberman T.D."/>
            <person name="Swanson P.K."/>
            <person name="Smith M."/>
            <person name="Roesemann S."/>
            <person name="Alexander J.E."/>
            <person name="Rich S.A."/>
            <person name="Livny J."/>
            <person name="Vlamakis H."/>
            <person name="Clish C."/>
            <person name="Bullock K."/>
            <person name="Deik A."/>
            <person name="Scott J."/>
            <person name="Pierce K.A."/>
            <person name="Xavier R.J."/>
            <person name="Alm E.J."/>
        </authorList>
    </citation>
    <scope>NUCLEOTIDE SEQUENCE [LARGE SCALE GENOMIC DNA]</scope>
    <source>
        <strain evidence="4 14">BIOML-A58</strain>
        <strain evidence="5 15">BIOML-A7</strain>
        <strain evidence="3 16">BIOML-A73</strain>
    </source>
</reference>
<dbReference type="EMBL" id="JAIWYE010000038">
    <property type="protein sequence ID" value="MCA4706423.1"/>
    <property type="molecule type" value="Genomic_DNA"/>
</dbReference>
<dbReference type="EMBL" id="QROO01000035">
    <property type="protein sequence ID" value="RHL33528.1"/>
    <property type="molecule type" value="Genomic_DNA"/>
</dbReference>
<gene>
    <name evidence="9" type="ORF">DW027_21745</name>
    <name evidence="8" type="ORF">DW042_06310</name>
    <name evidence="7" type="ORF">DXD03_19600</name>
    <name evidence="2" type="ORF">F6S82_18810</name>
    <name evidence="4" type="ORF">GA398_24710</name>
    <name evidence="3" type="ORF">GA560_20250</name>
    <name evidence="5" type="ORF">GAZ26_01235</name>
    <name evidence="6" type="ORF">LD004_22750</name>
</gene>
<reference evidence="2" key="5">
    <citation type="submission" date="2019-09" db="EMBL/GenBank/DDBJ databases">
        <authorList>
            <person name="Ross B.D."/>
            <person name="Verster A.J."/>
            <person name="Radey M.C."/>
            <person name="Schmidtke D.T."/>
            <person name="Pope C.E."/>
            <person name="Hoffman L.R."/>
            <person name="Hajjar A.M."/>
            <person name="Peterson S.B."/>
            <person name="Borenstein E."/>
            <person name="Mougous J.D."/>
        </authorList>
    </citation>
    <scope>NUCLEOTIDE SEQUENCE</scope>
    <source>
        <strain evidence="2">H204</strain>
    </source>
</reference>
<dbReference type="Proteomes" id="UP000474077">
    <property type="component" value="Unassembled WGS sequence"/>
</dbReference>
<evidence type="ECO:0000313" key="3">
    <source>
        <dbReference type="EMBL" id="KAB6079270.1"/>
    </source>
</evidence>
<dbReference type="Proteomes" id="UP000327007">
    <property type="component" value="Unassembled WGS sequence"/>
</dbReference>
<dbReference type="Proteomes" id="UP000284495">
    <property type="component" value="Unassembled WGS sequence"/>
</dbReference>
<sequence length="97" mass="11581">MKKYIPNPVDTEQIQLPKELEYLVEEMAKNVHEVWSKTRIEQGWTYGEKRDDVLKQHPCLVPYEELPEEEKVYDRNSSVETLKLIMKLGFKISKDEK</sequence>
<dbReference type="Proteomes" id="UP000471447">
    <property type="component" value="Unassembled WGS sequence"/>
</dbReference>
<comment type="caution">
    <text evidence="4">The sequence shown here is derived from an EMBL/GenBank/DDBJ whole genome shotgun (WGS) entry which is preliminary data.</text>
</comment>
<dbReference type="Gene3D" id="6.20.350.10">
    <property type="match status" value="1"/>
</dbReference>
<feature type="domain" description="Ryanodine receptor Ryr" evidence="1">
    <location>
        <begin position="4"/>
        <end position="93"/>
    </location>
</feature>
<reference evidence="13" key="1">
    <citation type="journal article" date="2018" name="J. Anim. Genet.">
        <title>Acquired interbacterial defense systems protect against interspecies antagonism in the human gut microbiome.</title>
        <authorList>
            <person name="Ross B.D."/>
            <person name="Verster A.J."/>
            <person name="Radey M.C."/>
            <person name="Schmidtke D.T."/>
            <person name="Pope C.E."/>
            <person name="Hoffman L.R."/>
            <person name="Hajjar A."/>
            <person name="Peterson S.B."/>
            <person name="Borenstein E."/>
            <person name="Mougous J."/>
        </authorList>
    </citation>
    <scope>NUCLEOTIDE SEQUENCE [LARGE SCALE GENOMIC DNA]</scope>
    <source>
        <strain evidence="13">H204</strain>
    </source>
</reference>
<reference evidence="10 11" key="2">
    <citation type="submission" date="2018-08" db="EMBL/GenBank/DDBJ databases">
        <title>A genome reference for cultivated species of the human gut microbiota.</title>
        <authorList>
            <person name="Zou Y."/>
            <person name="Xue W."/>
            <person name="Luo G."/>
        </authorList>
    </citation>
    <scope>NUCLEOTIDE SEQUENCE [LARGE SCALE GENOMIC DNA]</scope>
    <source>
        <strain evidence="9 12">AF38-2</strain>
        <strain evidence="8 11">AF39-6AC</strain>
        <strain evidence="7 10">TF10-34</strain>
    </source>
</reference>
<evidence type="ECO:0000313" key="14">
    <source>
        <dbReference type="Proteomes" id="UP000434604"/>
    </source>
</evidence>
<proteinExistence type="predicted"/>
<dbReference type="Proteomes" id="UP000434604">
    <property type="component" value="Unassembled WGS sequence"/>
</dbReference>
<dbReference type="EMBL" id="VYQC01000012">
    <property type="protein sequence ID" value="KAA9043110.1"/>
    <property type="molecule type" value="Genomic_DNA"/>
</dbReference>
<protein>
    <submittedName>
        <fullName evidence="4">Ryanodine receptor Ryr</fullName>
    </submittedName>
</protein>
<dbReference type="Pfam" id="PF02026">
    <property type="entry name" value="RyR"/>
    <property type="match status" value="1"/>
</dbReference>
<dbReference type="PANTHER" id="PTHR46399:SF8">
    <property type="entry name" value="B30.2_SPRY DOMAIN-CONTAINING PROTEIN"/>
    <property type="match status" value="1"/>
</dbReference>
<dbReference type="AlphaFoldDB" id="A0A174IZD7"/>
<dbReference type="Proteomes" id="UP000284417">
    <property type="component" value="Unassembled WGS sequence"/>
</dbReference>
<organism evidence="4 14">
    <name type="scientific">Bacteroides xylanisolvens</name>
    <dbReference type="NCBI Taxonomy" id="371601"/>
    <lineage>
        <taxon>Bacteria</taxon>
        <taxon>Pseudomonadati</taxon>
        <taxon>Bacteroidota</taxon>
        <taxon>Bacteroidia</taxon>
        <taxon>Bacteroidales</taxon>
        <taxon>Bacteroidaceae</taxon>
        <taxon>Bacteroides</taxon>
    </lineage>
</organism>
<evidence type="ECO:0000313" key="13">
    <source>
        <dbReference type="Proteomes" id="UP000327007"/>
    </source>
</evidence>
<dbReference type="Proteomes" id="UP001198461">
    <property type="component" value="Unassembled WGS sequence"/>
</dbReference>
<dbReference type="GO" id="GO:0005219">
    <property type="term" value="F:ryanodine-sensitive calcium-release channel activity"/>
    <property type="evidence" value="ECO:0007669"/>
    <property type="project" value="TreeGrafter"/>
</dbReference>
<evidence type="ECO:0000313" key="9">
    <source>
        <dbReference type="EMBL" id="RHL33528.1"/>
    </source>
</evidence>
<evidence type="ECO:0000313" key="10">
    <source>
        <dbReference type="Proteomes" id="UP000261210"/>
    </source>
</evidence>
<dbReference type="EMBL" id="QROC01000007">
    <property type="protein sequence ID" value="RHK99378.1"/>
    <property type="molecule type" value="Genomic_DNA"/>
</dbReference>
<name>A0A174IZD7_9BACE</name>
<dbReference type="GO" id="GO:0034704">
    <property type="term" value="C:calcium channel complex"/>
    <property type="evidence" value="ECO:0007669"/>
    <property type="project" value="TreeGrafter"/>
</dbReference>
<dbReference type="InterPro" id="IPR015925">
    <property type="entry name" value="Ryanodine_IP3_receptor"/>
</dbReference>
<keyword evidence="4" id="KW-0675">Receptor</keyword>
<dbReference type="GO" id="GO:0014808">
    <property type="term" value="P:release of sequestered calcium ion into cytosol by sarcoplasmic reticulum"/>
    <property type="evidence" value="ECO:0007669"/>
    <property type="project" value="TreeGrafter"/>
</dbReference>
<dbReference type="Proteomes" id="UP000261210">
    <property type="component" value="Unassembled WGS sequence"/>
</dbReference>